<dbReference type="Proteomes" id="UP000694866">
    <property type="component" value="Unplaced"/>
</dbReference>
<dbReference type="GeneID" id="105266873"/>
<evidence type="ECO:0000313" key="2">
    <source>
        <dbReference type="EMBL" id="JAG78515.1"/>
    </source>
</evidence>
<reference evidence="2" key="1">
    <citation type="submission" date="2015-01" db="EMBL/GenBank/DDBJ databases">
        <title>Transcriptome Assembly of Fopius arisanus.</title>
        <authorList>
            <person name="Geib S."/>
        </authorList>
    </citation>
    <scope>NUCLEOTIDE SEQUENCE</scope>
</reference>
<name>A0A0C9Q3W5_9HYME</name>
<dbReference type="AlphaFoldDB" id="A0A0C9Q3W5"/>
<dbReference type="OrthoDB" id="10641611at2759"/>
<dbReference type="EMBL" id="GBYB01008748">
    <property type="protein sequence ID" value="JAG78515.1"/>
    <property type="molecule type" value="Transcribed_RNA"/>
</dbReference>
<proteinExistence type="predicted"/>
<dbReference type="KEGG" id="fas:105266873"/>
<dbReference type="SUPFAM" id="SSF57302">
    <property type="entry name" value="Snake toxin-like"/>
    <property type="match status" value="1"/>
</dbReference>
<organism evidence="2">
    <name type="scientific">Fopius arisanus</name>
    <dbReference type="NCBI Taxonomy" id="64838"/>
    <lineage>
        <taxon>Eukaryota</taxon>
        <taxon>Metazoa</taxon>
        <taxon>Ecdysozoa</taxon>
        <taxon>Arthropoda</taxon>
        <taxon>Hexapoda</taxon>
        <taxon>Insecta</taxon>
        <taxon>Pterygota</taxon>
        <taxon>Neoptera</taxon>
        <taxon>Endopterygota</taxon>
        <taxon>Hymenoptera</taxon>
        <taxon>Apocrita</taxon>
        <taxon>Ichneumonoidea</taxon>
        <taxon>Braconidae</taxon>
        <taxon>Opiinae</taxon>
        <taxon>Fopius</taxon>
    </lineage>
</organism>
<protein>
    <submittedName>
        <fullName evidence="2">Syncc9605_0201 protein</fullName>
    </submittedName>
</protein>
<dbReference type="RefSeq" id="XP_011303619.1">
    <property type="nucleotide sequence ID" value="XM_011305317.1"/>
</dbReference>
<accession>A0A9R1T5G6</accession>
<reference evidence="4" key="2">
    <citation type="submission" date="2025-04" db="UniProtKB">
        <authorList>
            <consortium name="RefSeq"/>
        </authorList>
    </citation>
    <scope>IDENTIFICATION</scope>
    <source>
        <strain evidence="4">USDA-PBARC FA_bdor</strain>
        <tissue evidence="4">Whole organism</tissue>
    </source>
</reference>
<evidence type="ECO:0000313" key="4">
    <source>
        <dbReference type="RefSeq" id="XP_011303619.1"/>
    </source>
</evidence>
<sequence length="131" mass="14301">MIGKLLVFGFMMLPVTLGDPTTCYANAETDKSIVKTKSLPCPKFCMKLEKILPDGTVVTARGCGNFQWEPHSSVFLDDLHLSSQQKDILLAQPPDTMHLCSGNYCNHGHSIKSTSSLLSFIIVIVAIVTTT</sequence>
<gene>
    <name evidence="2" type="primary">Syncc9605_0201</name>
    <name evidence="4" type="synonym">LOC105266873</name>
    <name evidence="2" type="ORF">g.18266</name>
</gene>
<feature type="signal peptide" evidence="1">
    <location>
        <begin position="1"/>
        <end position="18"/>
    </location>
</feature>
<keyword evidence="1" id="KW-0732">Signal</keyword>
<accession>A0A0C9Q3W5</accession>
<evidence type="ECO:0000256" key="1">
    <source>
        <dbReference type="SAM" id="SignalP"/>
    </source>
</evidence>
<feature type="chain" id="PRO_5044541402" evidence="1">
    <location>
        <begin position="19"/>
        <end position="131"/>
    </location>
</feature>
<keyword evidence="3" id="KW-1185">Reference proteome</keyword>
<dbReference type="InterPro" id="IPR045860">
    <property type="entry name" value="Snake_toxin-like_sf"/>
</dbReference>
<evidence type="ECO:0000313" key="3">
    <source>
        <dbReference type="Proteomes" id="UP000694866"/>
    </source>
</evidence>